<name>A0A9P4QWP4_9PLEO</name>
<evidence type="ECO:0000313" key="3">
    <source>
        <dbReference type="EMBL" id="KAF2732326.1"/>
    </source>
</evidence>
<feature type="transmembrane region" description="Helical" evidence="1">
    <location>
        <begin position="31"/>
        <end position="53"/>
    </location>
</feature>
<keyword evidence="1" id="KW-0472">Membrane</keyword>
<dbReference type="PANTHER" id="PTHR36195:SF4">
    <property type="entry name" value="DOMAIN PROTEIN, PUTATIVE (AFU_ORTHOLOGUE AFUA_5G01990)-RELATED"/>
    <property type="match status" value="1"/>
</dbReference>
<reference evidence="3" key="1">
    <citation type="journal article" date="2020" name="Stud. Mycol.">
        <title>101 Dothideomycetes genomes: a test case for predicting lifestyles and emergence of pathogens.</title>
        <authorList>
            <person name="Haridas S."/>
            <person name="Albert R."/>
            <person name="Binder M."/>
            <person name="Bloem J."/>
            <person name="Labutti K."/>
            <person name="Salamov A."/>
            <person name="Andreopoulos B."/>
            <person name="Baker S."/>
            <person name="Barry K."/>
            <person name="Bills G."/>
            <person name="Bluhm B."/>
            <person name="Cannon C."/>
            <person name="Castanera R."/>
            <person name="Culley D."/>
            <person name="Daum C."/>
            <person name="Ezra D."/>
            <person name="Gonzalez J."/>
            <person name="Henrissat B."/>
            <person name="Kuo A."/>
            <person name="Liang C."/>
            <person name="Lipzen A."/>
            <person name="Lutzoni F."/>
            <person name="Magnuson J."/>
            <person name="Mondo S."/>
            <person name="Nolan M."/>
            <person name="Ohm R."/>
            <person name="Pangilinan J."/>
            <person name="Park H.-J."/>
            <person name="Ramirez L."/>
            <person name="Alfaro M."/>
            <person name="Sun H."/>
            <person name="Tritt A."/>
            <person name="Yoshinaga Y."/>
            <person name="Zwiers L.-H."/>
            <person name="Turgeon B."/>
            <person name="Goodwin S."/>
            <person name="Spatafora J."/>
            <person name="Crous P."/>
            <person name="Grigoriev I."/>
        </authorList>
    </citation>
    <scope>NUCLEOTIDE SEQUENCE</scope>
    <source>
        <strain evidence="3">CBS 125425</strain>
    </source>
</reference>
<dbReference type="Proteomes" id="UP000799444">
    <property type="component" value="Unassembled WGS sequence"/>
</dbReference>
<accession>A0A9P4QWP4</accession>
<evidence type="ECO:0000256" key="1">
    <source>
        <dbReference type="SAM" id="Phobius"/>
    </source>
</evidence>
<dbReference type="AlphaFoldDB" id="A0A9P4QWP4"/>
<feature type="signal peptide" evidence="2">
    <location>
        <begin position="1"/>
        <end position="17"/>
    </location>
</feature>
<evidence type="ECO:0000313" key="4">
    <source>
        <dbReference type="Proteomes" id="UP000799444"/>
    </source>
</evidence>
<sequence>MYLAIFSLVALVSTASAIGNAAVVNKCDDPFYLWSVGGAIGPMQVVSPGGLYAEPLHRDPRSGGVAIKITAVDNGLLNGAAQLIFAYTVDGDQVWYDLSDVFGEPFSGKRLKVSSNGGASIDWPNGTRPLGSQVKNTASTDDVVFVACA</sequence>
<dbReference type="OrthoDB" id="3682664at2759"/>
<dbReference type="EMBL" id="ML996179">
    <property type="protein sequence ID" value="KAF2732326.1"/>
    <property type="molecule type" value="Genomic_DNA"/>
</dbReference>
<feature type="chain" id="PRO_5040151508" description="BYS1 domain protein" evidence="2">
    <location>
        <begin position="18"/>
        <end position="149"/>
    </location>
</feature>
<dbReference type="PANTHER" id="PTHR36195">
    <property type="entry name" value="DOMAIN PROTEIN, PUTATIVE (AFU_ORTHOLOGUE AFUA_5G01990)-RELATED-RELATED"/>
    <property type="match status" value="1"/>
</dbReference>
<keyword evidence="1" id="KW-1133">Transmembrane helix</keyword>
<protein>
    <recommendedName>
        <fullName evidence="5">BYS1 domain protein</fullName>
    </recommendedName>
</protein>
<dbReference type="InterPro" id="IPR006771">
    <property type="entry name" value="CetA-like"/>
</dbReference>
<organism evidence="3 4">
    <name type="scientific">Polyplosphaeria fusca</name>
    <dbReference type="NCBI Taxonomy" id="682080"/>
    <lineage>
        <taxon>Eukaryota</taxon>
        <taxon>Fungi</taxon>
        <taxon>Dikarya</taxon>
        <taxon>Ascomycota</taxon>
        <taxon>Pezizomycotina</taxon>
        <taxon>Dothideomycetes</taxon>
        <taxon>Pleosporomycetidae</taxon>
        <taxon>Pleosporales</taxon>
        <taxon>Tetraplosphaeriaceae</taxon>
        <taxon>Polyplosphaeria</taxon>
    </lineage>
</organism>
<comment type="caution">
    <text evidence="3">The sequence shown here is derived from an EMBL/GenBank/DDBJ whole genome shotgun (WGS) entry which is preliminary data.</text>
</comment>
<keyword evidence="1" id="KW-0812">Transmembrane</keyword>
<gene>
    <name evidence="3" type="ORF">EJ04DRAFT_536118</name>
</gene>
<keyword evidence="4" id="KW-1185">Reference proteome</keyword>
<dbReference type="Pfam" id="PF04681">
    <property type="entry name" value="Bys1"/>
    <property type="match status" value="1"/>
</dbReference>
<evidence type="ECO:0008006" key="5">
    <source>
        <dbReference type="Google" id="ProtNLM"/>
    </source>
</evidence>
<proteinExistence type="predicted"/>
<evidence type="ECO:0000256" key="2">
    <source>
        <dbReference type="SAM" id="SignalP"/>
    </source>
</evidence>
<keyword evidence="2" id="KW-0732">Signal</keyword>